<evidence type="ECO:0000313" key="5">
    <source>
        <dbReference type="EMBL" id="PVH94758.1"/>
    </source>
</evidence>
<accession>A0A2V1D9K6</accession>
<feature type="domain" description="FAD-binding PCMH-type" evidence="4">
    <location>
        <begin position="128"/>
        <end position="307"/>
    </location>
</feature>
<keyword evidence="2" id="KW-0560">Oxidoreductase</keyword>
<dbReference type="InterPro" id="IPR006094">
    <property type="entry name" value="Oxid_FAD_bind_N"/>
</dbReference>
<dbReference type="OrthoDB" id="9983560at2759"/>
<name>A0A2V1D9K6_9PLEO</name>
<protein>
    <submittedName>
        <fullName evidence="5">FAD binding domain protein</fullName>
    </submittedName>
</protein>
<dbReference type="InterPro" id="IPR012951">
    <property type="entry name" value="BBE"/>
</dbReference>
<dbReference type="Proteomes" id="UP000244855">
    <property type="component" value="Unassembled WGS sequence"/>
</dbReference>
<dbReference type="InterPro" id="IPR036318">
    <property type="entry name" value="FAD-bd_PCMH-like_sf"/>
</dbReference>
<comment type="similarity">
    <text evidence="1">Belongs to the oxygen-dependent FAD-linked oxidoreductase family.</text>
</comment>
<dbReference type="AlphaFoldDB" id="A0A2V1D9K6"/>
<organism evidence="5 6">
    <name type="scientific">Periconia macrospinosa</name>
    <dbReference type="NCBI Taxonomy" id="97972"/>
    <lineage>
        <taxon>Eukaryota</taxon>
        <taxon>Fungi</taxon>
        <taxon>Dikarya</taxon>
        <taxon>Ascomycota</taxon>
        <taxon>Pezizomycotina</taxon>
        <taxon>Dothideomycetes</taxon>
        <taxon>Pleosporomycetidae</taxon>
        <taxon>Pleosporales</taxon>
        <taxon>Massarineae</taxon>
        <taxon>Periconiaceae</taxon>
        <taxon>Periconia</taxon>
    </lineage>
</organism>
<dbReference type="Gene3D" id="3.30.465.10">
    <property type="match status" value="2"/>
</dbReference>
<keyword evidence="6" id="KW-1185">Reference proteome</keyword>
<dbReference type="InterPro" id="IPR016169">
    <property type="entry name" value="FAD-bd_PCMH_sub2"/>
</dbReference>
<dbReference type="STRING" id="97972.A0A2V1D9K6"/>
<feature type="signal peptide" evidence="3">
    <location>
        <begin position="1"/>
        <end position="18"/>
    </location>
</feature>
<dbReference type="SUPFAM" id="SSF56176">
    <property type="entry name" value="FAD-binding/transporter-associated domain-like"/>
    <property type="match status" value="1"/>
</dbReference>
<proteinExistence type="inferred from homology"/>
<reference evidence="5 6" key="1">
    <citation type="journal article" date="2018" name="Sci. Rep.">
        <title>Comparative genomics provides insights into the lifestyle and reveals functional heterogeneity of dark septate endophytic fungi.</title>
        <authorList>
            <person name="Knapp D.G."/>
            <person name="Nemeth J.B."/>
            <person name="Barry K."/>
            <person name="Hainaut M."/>
            <person name="Henrissat B."/>
            <person name="Johnson J."/>
            <person name="Kuo A."/>
            <person name="Lim J.H.P."/>
            <person name="Lipzen A."/>
            <person name="Nolan M."/>
            <person name="Ohm R.A."/>
            <person name="Tamas L."/>
            <person name="Grigoriev I.V."/>
            <person name="Spatafora J.W."/>
            <person name="Nagy L.G."/>
            <person name="Kovacs G.M."/>
        </authorList>
    </citation>
    <scope>NUCLEOTIDE SEQUENCE [LARGE SCALE GENOMIC DNA]</scope>
    <source>
        <strain evidence="5 6">DSE2036</strain>
    </source>
</reference>
<feature type="chain" id="PRO_5015841422" evidence="3">
    <location>
        <begin position="19"/>
        <end position="575"/>
    </location>
</feature>
<dbReference type="PROSITE" id="PS51387">
    <property type="entry name" value="FAD_PCMH"/>
    <property type="match status" value="1"/>
</dbReference>
<gene>
    <name evidence="5" type="ORF">DM02DRAFT_633431</name>
</gene>
<keyword evidence="3" id="KW-0732">Signal</keyword>
<dbReference type="Pfam" id="PF08031">
    <property type="entry name" value="BBE"/>
    <property type="match status" value="1"/>
</dbReference>
<sequence length="575" mass="62051">MACQVQLILAIFAALLAALPFLSLNSFPIRRLLYPTCRCFPGEPCWPSDESWDAFNKTLGGKLIKTVPIGAVCHTNQSFVPYDAAACAELQAHWNEADTHVSSPSSITAPFFADQSCDPFAPPSSPCSIGTYVQYTVRAAGASDYRATIEFAKSNNIRLTIRNSAHDYFGKVTGAGAIAIWTHHLKDINVFDYASKHYTGKAAKVGAGVSMSEISQALKQQGLLAVIGNAPTVGVAGGYTQGAGHGMIASRHGLAADQVLEWEVVTAGGELLTASPSKNQDLYWALSGGGGGTYGIVLSMTVKAHPDEPTATAFLQFNSEGISTDLFYETIATYLHNTLAITDAGVGSIFQLSSAYFAVVPILGLGKTKEKIDELVQPTIDALTSKNIPFSYESTQYNSFHDAYAATTVETPVAFGQLGGRLPPRSDIEFSTTSFTGALRTIAEKGGLISGLSFNVSRMPDVPNSVLPGWRRSTISLVTGLIWNNTDWNANLEAQRIISEEFIPEIDRVSQQAPSSYMNEAAAREPNWKSVFFGDNYPELLRIKKKYDPSGLFWARTAVGSDTWVEGSDKRLCRT</sequence>
<dbReference type="GO" id="GO:0016491">
    <property type="term" value="F:oxidoreductase activity"/>
    <property type="evidence" value="ECO:0007669"/>
    <property type="project" value="UniProtKB-KW"/>
</dbReference>
<dbReference type="EMBL" id="KZ805521">
    <property type="protein sequence ID" value="PVH94758.1"/>
    <property type="molecule type" value="Genomic_DNA"/>
</dbReference>
<evidence type="ECO:0000256" key="1">
    <source>
        <dbReference type="ARBA" id="ARBA00005466"/>
    </source>
</evidence>
<evidence type="ECO:0000256" key="2">
    <source>
        <dbReference type="ARBA" id="ARBA00023002"/>
    </source>
</evidence>
<dbReference type="PANTHER" id="PTHR13878:SF91">
    <property type="entry name" value="FAD BINDING DOMAIN PROTEIN (AFU_ORTHOLOGUE AFUA_6G12070)-RELATED"/>
    <property type="match status" value="1"/>
</dbReference>
<evidence type="ECO:0000256" key="3">
    <source>
        <dbReference type="SAM" id="SignalP"/>
    </source>
</evidence>
<evidence type="ECO:0000313" key="6">
    <source>
        <dbReference type="Proteomes" id="UP000244855"/>
    </source>
</evidence>
<dbReference type="InterPro" id="IPR016166">
    <property type="entry name" value="FAD-bd_PCMH"/>
</dbReference>
<dbReference type="Pfam" id="PF01565">
    <property type="entry name" value="FAD_binding_4"/>
    <property type="match status" value="1"/>
</dbReference>
<dbReference type="InterPro" id="IPR050432">
    <property type="entry name" value="FAD-linked_Oxidoreductases_BP"/>
</dbReference>
<dbReference type="GO" id="GO:0071949">
    <property type="term" value="F:FAD binding"/>
    <property type="evidence" value="ECO:0007669"/>
    <property type="project" value="InterPro"/>
</dbReference>
<evidence type="ECO:0000259" key="4">
    <source>
        <dbReference type="PROSITE" id="PS51387"/>
    </source>
</evidence>
<dbReference type="PANTHER" id="PTHR13878">
    <property type="entry name" value="GULONOLACTONE OXIDASE"/>
    <property type="match status" value="1"/>
</dbReference>